<dbReference type="EMBL" id="GEDG01035168">
    <property type="protein sequence ID" value="JAP09355.1"/>
    <property type="molecule type" value="Transcribed_RNA"/>
</dbReference>
<accession>A0A0V0GPX8</accession>
<name>A0A0V0GPX8_SOLCH</name>
<dbReference type="AlphaFoldDB" id="A0A0V0GPX8"/>
<sequence>MSSRKEMQILRPLELSYLIEKHWSLICNSNDNFDARIFYIDRFFFFFFRRGHSISLYHILLCEIRKSPSIPWSRSEIILCSIAPGLFKNSQLRSFRCTSTCIS</sequence>
<proteinExistence type="predicted"/>
<feature type="non-terminal residue" evidence="1">
    <location>
        <position position="103"/>
    </location>
</feature>
<evidence type="ECO:0000313" key="1">
    <source>
        <dbReference type="EMBL" id="JAP09355.1"/>
    </source>
</evidence>
<organism evidence="1">
    <name type="scientific">Solanum chacoense</name>
    <name type="common">Chaco potato</name>
    <dbReference type="NCBI Taxonomy" id="4108"/>
    <lineage>
        <taxon>Eukaryota</taxon>
        <taxon>Viridiplantae</taxon>
        <taxon>Streptophyta</taxon>
        <taxon>Embryophyta</taxon>
        <taxon>Tracheophyta</taxon>
        <taxon>Spermatophyta</taxon>
        <taxon>Magnoliopsida</taxon>
        <taxon>eudicotyledons</taxon>
        <taxon>Gunneridae</taxon>
        <taxon>Pentapetalae</taxon>
        <taxon>asterids</taxon>
        <taxon>lamiids</taxon>
        <taxon>Solanales</taxon>
        <taxon>Solanaceae</taxon>
        <taxon>Solanoideae</taxon>
        <taxon>Solaneae</taxon>
        <taxon>Solanum</taxon>
    </lineage>
</organism>
<reference evidence="1" key="1">
    <citation type="submission" date="2015-12" db="EMBL/GenBank/DDBJ databases">
        <title>Gene expression during late stages of embryo sac development: a critical building block for successful pollen-pistil interactions.</title>
        <authorList>
            <person name="Liu Y."/>
            <person name="Joly V."/>
            <person name="Sabar M."/>
            <person name="Matton D.P."/>
        </authorList>
    </citation>
    <scope>NUCLEOTIDE SEQUENCE</scope>
</reference>
<protein>
    <submittedName>
        <fullName evidence="1">Putative ovule protein</fullName>
    </submittedName>
</protein>